<evidence type="ECO:0000313" key="3">
    <source>
        <dbReference type="Proteomes" id="UP000197468"/>
    </source>
</evidence>
<keyword evidence="3" id="KW-1185">Reference proteome</keyword>
<dbReference type="RefSeq" id="WP_088385295.1">
    <property type="nucleotide sequence ID" value="NZ_NIOF01000005.1"/>
</dbReference>
<feature type="domain" description="Pyrrolo-quinoline quinone repeat" evidence="1">
    <location>
        <begin position="236"/>
        <end position="525"/>
    </location>
</feature>
<dbReference type="InterPro" id="IPR015943">
    <property type="entry name" value="WD40/YVTN_repeat-like_dom_sf"/>
</dbReference>
<sequence>MNAYAGRRSAVGGALGVLALMLAGCGGSPVPSRDQDMYALSQANVGCTADPGTVCADVKLYATPINGFGTEFRPGWTENPADGKTRVVDHLYRDLQSDGRWQLSLGFVGGLKPGIYSGTVDVGTDLVTDVLVPIPKGHRPVALSYRLEVSSDPATRPALRAVVGAGDWAGPGGVAARTGLVAVTADPSKIKRRWSRFLQGLPTDNAASLLSWVPSPLLSNGQVVLPGMRPSDNQTATVTALQEDDGAVVWSAALPGLPDRALAVGDRLLVSGRTAETVNTTTLTSVGRRDGAAAGQVVVDGNLPNDGWTVAGDTLFLADGGQTKVTARALADLSTLRWSASLYNLLPGYGPLAQWGMTVSNGQVYASAAGRLRGFSAADGTRGTDIAVSGRDPRLLLGVALNQAPVVADATTLVLLSEREQKAGVERDNQLSVVDLATGAVRWTVSGKFMDQPVAANGVVYVSNQQSRAVEARSLINGAVVWSWAMETGDQSFQRQMVLTNSHLFVSTDRQVVALDLVSHQPVWRYGAGGLLGMTANGTLTLLNDRGGSPRQLLLVAFDVR</sequence>
<dbReference type="Proteomes" id="UP000197468">
    <property type="component" value="Unassembled WGS sequence"/>
</dbReference>
<dbReference type="InterPro" id="IPR018391">
    <property type="entry name" value="PQQ_b-propeller_rpt"/>
</dbReference>
<comment type="caution">
    <text evidence="2">The sequence shown here is derived from an EMBL/GenBank/DDBJ whole genome shotgun (WGS) entry which is preliminary data.</text>
</comment>
<dbReference type="PANTHER" id="PTHR34512">
    <property type="entry name" value="CELL SURFACE PROTEIN"/>
    <property type="match status" value="1"/>
</dbReference>
<dbReference type="OrthoDB" id="5525942at2"/>
<proteinExistence type="predicted"/>
<organism evidence="2 3">
    <name type="scientific">Roseateles aquatilis</name>
    <dbReference type="NCBI Taxonomy" id="431061"/>
    <lineage>
        <taxon>Bacteria</taxon>
        <taxon>Pseudomonadati</taxon>
        <taxon>Pseudomonadota</taxon>
        <taxon>Betaproteobacteria</taxon>
        <taxon>Burkholderiales</taxon>
        <taxon>Sphaerotilaceae</taxon>
        <taxon>Roseateles</taxon>
    </lineage>
</organism>
<dbReference type="EMBL" id="NIOF01000005">
    <property type="protein sequence ID" value="OWQ90275.1"/>
    <property type="molecule type" value="Genomic_DNA"/>
</dbReference>
<accession>A0A246JCB1</accession>
<name>A0A246JCB1_9BURK</name>
<reference evidence="2 3" key="1">
    <citation type="journal article" date="2008" name="Int. J. Syst. Evol. Microbiol.">
        <title>Description of Roseateles aquatilis sp. nov. and Roseateles terrae sp. nov., in the class Betaproteobacteria, and emended description of the genus Roseateles.</title>
        <authorList>
            <person name="Gomila M."/>
            <person name="Bowien B."/>
            <person name="Falsen E."/>
            <person name="Moore E.R."/>
            <person name="Lalucat J."/>
        </authorList>
    </citation>
    <scope>NUCLEOTIDE SEQUENCE [LARGE SCALE GENOMIC DNA]</scope>
    <source>
        <strain evidence="2 3">CCUG 48205</strain>
    </source>
</reference>
<protein>
    <recommendedName>
        <fullName evidence="1">Pyrrolo-quinoline quinone repeat domain-containing protein</fullName>
    </recommendedName>
</protein>
<evidence type="ECO:0000259" key="1">
    <source>
        <dbReference type="Pfam" id="PF13360"/>
    </source>
</evidence>
<dbReference type="PANTHER" id="PTHR34512:SF30">
    <property type="entry name" value="OUTER MEMBRANE PROTEIN ASSEMBLY FACTOR BAMB"/>
    <property type="match status" value="1"/>
</dbReference>
<dbReference type="SUPFAM" id="SSF50998">
    <property type="entry name" value="Quinoprotein alcohol dehydrogenase-like"/>
    <property type="match status" value="1"/>
</dbReference>
<dbReference type="AlphaFoldDB" id="A0A246JCB1"/>
<dbReference type="InterPro" id="IPR002372">
    <property type="entry name" value="PQQ_rpt_dom"/>
</dbReference>
<evidence type="ECO:0000313" key="2">
    <source>
        <dbReference type="EMBL" id="OWQ90275.1"/>
    </source>
</evidence>
<dbReference type="Gene3D" id="2.130.10.10">
    <property type="entry name" value="YVTN repeat-like/Quinoprotein amine dehydrogenase"/>
    <property type="match status" value="1"/>
</dbReference>
<gene>
    <name evidence="2" type="ORF">CDN99_12945</name>
</gene>
<dbReference type="SMART" id="SM00564">
    <property type="entry name" value="PQQ"/>
    <property type="match status" value="4"/>
</dbReference>
<dbReference type="Pfam" id="PF13360">
    <property type="entry name" value="PQQ_2"/>
    <property type="match status" value="1"/>
</dbReference>
<dbReference type="InterPro" id="IPR011047">
    <property type="entry name" value="Quinoprotein_ADH-like_sf"/>
</dbReference>
<dbReference type="PROSITE" id="PS51257">
    <property type="entry name" value="PROKAR_LIPOPROTEIN"/>
    <property type="match status" value="1"/>
</dbReference>